<dbReference type="CDD" id="cd09019">
    <property type="entry name" value="galactose_mutarotase_like"/>
    <property type="match status" value="1"/>
</dbReference>
<sequence length="395" mass="43588">MSVKNLNFLFLVFLFAISACKRTEPKPTSDSNQNQEQTSMANKIDPKKFEKVIEGDTIQLHVLKNESGIEAYFTNYGQRLVALYVPDKQGNLGDIVLGCNSLEGYYEPGTDYFGSTIGRYGNRIAKGKFTLDGKTYTLATNNGPNHLHGGDKGYDEVVWAVDHASTNEIQYSRTSPDGEEGYPGNLKVTVRYVLTADNQLQIFYEANTDQKTIVNLTHHSFFNLKGEGKGTILDHIIEINADHYTPVDSTLIPLGTIDPVAGTPLDFTTAKPIGQDVDAAVEQLKHGGGFDHNYVLNPSPKNEEGLTFAAKVTEPESGRVMEVYTNEPGMQFYSGNFMDGTVVGKNGKPYVYRGAICLETQHYPDSPNQPNFPSTVLEPGQTYTSVCVYKFSVVK</sequence>
<evidence type="ECO:0000256" key="8">
    <source>
        <dbReference type="PIRNR" id="PIRNR005096"/>
    </source>
</evidence>
<dbReference type="PIRSF" id="PIRSF005096">
    <property type="entry name" value="GALM"/>
    <property type="match status" value="1"/>
</dbReference>
<gene>
    <name evidence="9" type="ORF">FGG15_18990</name>
</gene>
<evidence type="ECO:0000256" key="3">
    <source>
        <dbReference type="ARBA" id="ARBA00006206"/>
    </source>
</evidence>
<comment type="similarity">
    <text evidence="3 8">Belongs to the aldose epimerase family.</text>
</comment>
<dbReference type="InterPro" id="IPR011013">
    <property type="entry name" value="Gal_mutarotase_sf_dom"/>
</dbReference>
<evidence type="ECO:0000313" key="9">
    <source>
        <dbReference type="EMBL" id="TMU50632.1"/>
    </source>
</evidence>
<dbReference type="Pfam" id="PF01263">
    <property type="entry name" value="Aldose_epim"/>
    <property type="match status" value="1"/>
</dbReference>
<dbReference type="Gene3D" id="2.70.98.10">
    <property type="match status" value="1"/>
</dbReference>
<name>A0ABY2WGR8_9FLAO</name>
<dbReference type="PROSITE" id="PS51257">
    <property type="entry name" value="PROKAR_LIPOPROTEIN"/>
    <property type="match status" value="1"/>
</dbReference>
<proteinExistence type="inferred from homology"/>
<dbReference type="InterPro" id="IPR047215">
    <property type="entry name" value="Galactose_mutarotase-like"/>
</dbReference>
<dbReference type="InterPro" id="IPR015443">
    <property type="entry name" value="Aldose_1-epimerase"/>
</dbReference>
<comment type="pathway">
    <text evidence="2 8">Carbohydrate metabolism; hexose metabolism.</text>
</comment>
<comment type="catalytic activity">
    <reaction evidence="8">
        <text>alpha-D-glucose = beta-D-glucose</text>
        <dbReference type="Rhea" id="RHEA:10264"/>
        <dbReference type="ChEBI" id="CHEBI:15903"/>
        <dbReference type="ChEBI" id="CHEBI:17925"/>
        <dbReference type="EC" id="5.1.3.3"/>
    </reaction>
</comment>
<dbReference type="EMBL" id="VCNI01000005">
    <property type="protein sequence ID" value="TMU50632.1"/>
    <property type="molecule type" value="Genomic_DNA"/>
</dbReference>
<evidence type="ECO:0000256" key="2">
    <source>
        <dbReference type="ARBA" id="ARBA00005028"/>
    </source>
</evidence>
<evidence type="ECO:0000256" key="7">
    <source>
        <dbReference type="ARBA" id="ARBA00023277"/>
    </source>
</evidence>
<comment type="subunit">
    <text evidence="4">Monomer.</text>
</comment>
<evidence type="ECO:0000256" key="6">
    <source>
        <dbReference type="ARBA" id="ARBA00023235"/>
    </source>
</evidence>
<dbReference type="EC" id="5.1.3.3" evidence="8"/>
<dbReference type="SUPFAM" id="SSF74650">
    <property type="entry name" value="Galactose mutarotase-like"/>
    <property type="match status" value="1"/>
</dbReference>
<keyword evidence="7 8" id="KW-0119">Carbohydrate metabolism</keyword>
<dbReference type="InterPro" id="IPR014718">
    <property type="entry name" value="GH-type_carb-bd"/>
</dbReference>
<comment type="caution">
    <text evidence="9">The sequence shown here is derived from an EMBL/GenBank/DDBJ whole genome shotgun (WGS) entry which is preliminary data.</text>
</comment>
<evidence type="ECO:0000256" key="4">
    <source>
        <dbReference type="ARBA" id="ARBA00011245"/>
    </source>
</evidence>
<keyword evidence="6 8" id="KW-0413">Isomerase</keyword>
<organism evidence="9 10">
    <name type="scientific">Flagellimonas algicola</name>
    <dbReference type="NCBI Taxonomy" id="2583815"/>
    <lineage>
        <taxon>Bacteria</taxon>
        <taxon>Pseudomonadati</taxon>
        <taxon>Bacteroidota</taxon>
        <taxon>Flavobacteriia</taxon>
        <taxon>Flavobacteriales</taxon>
        <taxon>Flavobacteriaceae</taxon>
        <taxon>Flagellimonas</taxon>
    </lineage>
</organism>
<accession>A0ABY2WGR8</accession>
<comment type="cofactor">
    <cofactor evidence="1">
        <name>Ca(2+)</name>
        <dbReference type="ChEBI" id="CHEBI:29108"/>
    </cofactor>
</comment>
<dbReference type="InterPro" id="IPR008183">
    <property type="entry name" value="Aldose_1/G6P_1-epimerase"/>
</dbReference>
<dbReference type="Proteomes" id="UP000751614">
    <property type="component" value="Unassembled WGS sequence"/>
</dbReference>
<dbReference type="PANTHER" id="PTHR10091:SF0">
    <property type="entry name" value="GALACTOSE MUTAROTASE"/>
    <property type="match status" value="1"/>
</dbReference>
<keyword evidence="5" id="KW-0106">Calcium</keyword>
<evidence type="ECO:0000256" key="5">
    <source>
        <dbReference type="ARBA" id="ARBA00022837"/>
    </source>
</evidence>
<reference evidence="9 10" key="1">
    <citation type="submission" date="2019-05" db="EMBL/GenBank/DDBJ databases">
        <title>Flagellimonas sp. AsT0115, sp. nov., isolated from a marine red algae, Asparagopsis taxiformis.</title>
        <authorList>
            <person name="Kim J."/>
            <person name="Jeong S.E."/>
            <person name="Jeon C.O."/>
        </authorList>
    </citation>
    <scope>NUCLEOTIDE SEQUENCE [LARGE SCALE GENOMIC DNA]</scope>
    <source>
        <strain evidence="9 10">AsT0115</strain>
    </source>
</reference>
<evidence type="ECO:0000256" key="1">
    <source>
        <dbReference type="ARBA" id="ARBA00001913"/>
    </source>
</evidence>
<dbReference type="NCBIfam" id="NF008277">
    <property type="entry name" value="PRK11055.1"/>
    <property type="match status" value="1"/>
</dbReference>
<dbReference type="PANTHER" id="PTHR10091">
    <property type="entry name" value="ALDOSE-1-EPIMERASE"/>
    <property type="match status" value="1"/>
</dbReference>
<evidence type="ECO:0000313" key="10">
    <source>
        <dbReference type="Proteomes" id="UP000751614"/>
    </source>
</evidence>
<protein>
    <recommendedName>
        <fullName evidence="8">Aldose 1-epimerase</fullName>
        <ecNumber evidence="8">5.1.3.3</ecNumber>
    </recommendedName>
</protein>
<keyword evidence="10" id="KW-1185">Reference proteome</keyword>